<dbReference type="InterPro" id="IPR056893">
    <property type="entry name" value="UBA_Nbr1_C"/>
</dbReference>
<dbReference type="InterPro" id="IPR000433">
    <property type="entry name" value="Znf_ZZ"/>
</dbReference>
<dbReference type="SUPFAM" id="SSF57850">
    <property type="entry name" value="RING/U-box"/>
    <property type="match status" value="1"/>
</dbReference>
<keyword evidence="2" id="KW-0863">Zinc-finger</keyword>
<dbReference type="InterPro" id="IPR053793">
    <property type="entry name" value="PB1-like"/>
</dbReference>
<protein>
    <recommendedName>
        <fullName evidence="5">PB1 domain-containing protein</fullName>
    </recommendedName>
</protein>
<dbReference type="InParanoid" id="A0A804MEM6"/>
<keyword evidence="3" id="KW-0862">Zinc</keyword>
<evidence type="ECO:0000313" key="6">
    <source>
        <dbReference type="EnsemblPlants" id="Zm00001eb079700_P001"/>
    </source>
</evidence>
<evidence type="ECO:0000259" key="5">
    <source>
        <dbReference type="PROSITE" id="PS51745"/>
    </source>
</evidence>
<dbReference type="PANTHER" id="PTHR20930:SF7">
    <property type="entry name" value="OS04G0476800 PROTEIN"/>
    <property type="match status" value="1"/>
</dbReference>
<reference evidence="7" key="1">
    <citation type="submission" date="2015-12" db="EMBL/GenBank/DDBJ databases">
        <title>Update maize B73 reference genome by single molecule sequencing technologies.</title>
        <authorList>
            <consortium name="Maize Genome Sequencing Project"/>
            <person name="Ware D."/>
        </authorList>
    </citation>
    <scope>NUCLEOTIDE SEQUENCE [LARGE SCALE GENOMIC DNA]</scope>
    <source>
        <strain evidence="7">cv. B73</strain>
    </source>
</reference>
<evidence type="ECO:0000313" key="7">
    <source>
        <dbReference type="Proteomes" id="UP000007305"/>
    </source>
</evidence>
<dbReference type="PROSITE" id="PS51745">
    <property type="entry name" value="PB1"/>
    <property type="match status" value="1"/>
</dbReference>
<dbReference type="PROSITE" id="PS01357">
    <property type="entry name" value="ZF_ZZ_1"/>
    <property type="match status" value="1"/>
</dbReference>
<dbReference type="Gene3D" id="3.30.60.90">
    <property type="match status" value="1"/>
</dbReference>
<dbReference type="GO" id="GO:0008270">
    <property type="term" value="F:zinc ion binding"/>
    <property type="evidence" value="ECO:0007669"/>
    <property type="project" value="UniProtKB-KW"/>
</dbReference>
<feature type="compositionally biased region" description="Polar residues" evidence="4">
    <location>
        <begin position="207"/>
        <end position="226"/>
    </location>
</feature>
<sequence>MDLRYSHAWPRINAWDLVVKVKYGDTLKRFNVSVNGSHLEHDLPALRLKISIAFKFNSDTEYTLTYTDDDGDDVMLDDDNELRDAAVNQKLNPLRISVQLKGGNVETARTEQHTTNLKSTRSTSLEDELAQVKSAIDEALQFVPEQIPAVLAKLSHDLHSRAALSAPTLAELLYRIVELVVRSSNIQPSGGSGVGSQKIGNSKAKLETTTMSVSASNSPDMQNPETPENGLKSVLLENPAAKKDQVSLCPSVEDSLVFTSLGGRKSEPKRNADNETEIKLDARSKEGKSFGSSYRGLDANFGSIAQCEHHRWVQCYGCGVTHIVGSRYKSDLEDEYDLCDDCFSHIDNGAEYTRLDSSASRCAPVAKTNSLLKDVTVPDGTTMAPSHPFTKIWRVEQPIQSSGGKQAAVNQAKLKRLTLDIDSNIFYSEHFYGCPGIPEANSKPFTPYIETNNVFSESFPRCPGSFQETMKLEESRPARGDMLSVPTTVAPVQIPATDVSAESSLDSIPGGVTASEAFALPNPLPMLPVSSSAPVVDDYVHMCAPAASIAPVPATPLPEQVVNHMEGKLMGELEGLGFMQADLNKHILRQNNYDLDQSVAHLRDYDAWDALEFFKLTILYFSDPI</sequence>
<evidence type="ECO:0000256" key="2">
    <source>
        <dbReference type="ARBA" id="ARBA00022771"/>
    </source>
</evidence>
<dbReference type="SUPFAM" id="SSF54277">
    <property type="entry name" value="CAD &amp; PB1 domains"/>
    <property type="match status" value="1"/>
</dbReference>
<dbReference type="Gene3D" id="1.10.8.10">
    <property type="entry name" value="DNA helicase RuvA subunit, C-terminal domain"/>
    <property type="match status" value="1"/>
</dbReference>
<dbReference type="Gramene" id="Zm00001eb079700_T001">
    <property type="protein sequence ID" value="Zm00001eb079700_P001"/>
    <property type="gene ID" value="Zm00001eb079700"/>
</dbReference>
<reference evidence="6" key="3">
    <citation type="submission" date="2021-05" db="UniProtKB">
        <authorList>
            <consortium name="EnsemblPlants"/>
        </authorList>
    </citation>
    <scope>IDENTIFICATION</scope>
    <source>
        <strain evidence="6">cv. B73</strain>
    </source>
</reference>
<dbReference type="Pfam" id="PF00564">
    <property type="entry name" value="PB1"/>
    <property type="match status" value="1"/>
</dbReference>
<dbReference type="Pfam" id="PF24932">
    <property type="entry name" value="UBA_NBR1_C"/>
    <property type="match status" value="1"/>
</dbReference>
<dbReference type="EnsemblPlants" id="Zm00001eb079700_T001">
    <property type="protein sequence ID" value="Zm00001eb079700_P001"/>
    <property type="gene ID" value="Zm00001eb079700"/>
</dbReference>
<dbReference type="SMART" id="SM00666">
    <property type="entry name" value="PB1"/>
    <property type="match status" value="1"/>
</dbReference>
<feature type="compositionally biased region" description="Basic and acidic residues" evidence="4">
    <location>
        <begin position="264"/>
        <end position="288"/>
    </location>
</feature>
<evidence type="ECO:0000256" key="4">
    <source>
        <dbReference type="SAM" id="MobiDB-lite"/>
    </source>
</evidence>
<dbReference type="Gene3D" id="3.10.20.90">
    <property type="entry name" value="Phosphatidylinositol 3-kinase Catalytic Subunit, Chain A, domain 1"/>
    <property type="match status" value="1"/>
</dbReference>
<feature type="domain" description="PB1" evidence="5">
    <location>
        <begin position="16"/>
        <end position="101"/>
    </location>
</feature>
<dbReference type="PANTHER" id="PTHR20930">
    <property type="entry name" value="OVARIAN CARCINOMA ANTIGEN CA125-RELATED"/>
    <property type="match status" value="1"/>
</dbReference>
<dbReference type="AlphaFoldDB" id="A0A804MEM6"/>
<reference evidence="6" key="2">
    <citation type="submission" date="2019-07" db="EMBL/GenBank/DDBJ databases">
        <authorList>
            <person name="Seetharam A."/>
            <person name="Woodhouse M."/>
            <person name="Cannon E."/>
        </authorList>
    </citation>
    <scope>NUCLEOTIDE SEQUENCE [LARGE SCALE GENOMIC DNA]</scope>
    <source>
        <strain evidence="6">cv. B73</strain>
    </source>
</reference>
<keyword evidence="7" id="KW-1185">Reference proteome</keyword>
<feature type="region of interest" description="Disordered" evidence="4">
    <location>
        <begin position="262"/>
        <end position="290"/>
    </location>
</feature>
<dbReference type="Proteomes" id="UP000007305">
    <property type="component" value="Chromosome 2"/>
</dbReference>
<keyword evidence="1" id="KW-0479">Metal-binding</keyword>
<evidence type="ECO:0000256" key="3">
    <source>
        <dbReference type="ARBA" id="ARBA00022833"/>
    </source>
</evidence>
<accession>A0A804MEM6</accession>
<dbReference type="InterPro" id="IPR043145">
    <property type="entry name" value="Znf_ZZ_sf"/>
</dbReference>
<dbReference type="Pfam" id="PF00569">
    <property type="entry name" value="ZZ"/>
    <property type="match status" value="1"/>
</dbReference>
<proteinExistence type="predicted"/>
<feature type="region of interest" description="Disordered" evidence="4">
    <location>
        <begin position="187"/>
        <end position="228"/>
    </location>
</feature>
<name>A0A804MEM6_MAIZE</name>
<dbReference type="SMART" id="SM00291">
    <property type="entry name" value="ZnF_ZZ"/>
    <property type="match status" value="1"/>
</dbReference>
<organism evidence="6 7">
    <name type="scientific">Zea mays</name>
    <name type="common">Maize</name>
    <dbReference type="NCBI Taxonomy" id="4577"/>
    <lineage>
        <taxon>Eukaryota</taxon>
        <taxon>Viridiplantae</taxon>
        <taxon>Streptophyta</taxon>
        <taxon>Embryophyta</taxon>
        <taxon>Tracheophyta</taxon>
        <taxon>Spermatophyta</taxon>
        <taxon>Magnoliopsida</taxon>
        <taxon>Liliopsida</taxon>
        <taxon>Poales</taxon>
        <taxon>Poaceae</taxon>
        <taxon>PACMAD clade</taxon>
        <taxon>Panicoideae</taxon>
        <taxon>Andropogonodae</taxon>
        <taxon>Andropogoneae</taxon>
        <taxon>Tripsacinae</taxon>
        <taxon>Zea</taxon>
    </lineage>
</organism>
<evidence type="ECO:0000256" key="1">
    <source>
        <dbReference type="ARBA" id="ARBA00022723"/>
    </source>
</evidence>
<dbReference type="InterPro" id="IPR000270">
    <property type="entry name" value="PB1_dom"/>
</dbReference>